<accession>A0ACB8TBT4</accession>
<dbReference type="EMBL" id="MU277193">
    <property type="protein sequence ID" value="KAI0066369.1"/>
    <property type="molecule type" value="Genomic_DNA"/>
</dbReference>
<dbReference type="Proteomes" id="UP000814140">
    <property type="component" value="Unassembled WGS sequence"/>
</dbReference>
<evidence type="ECO:0000313" key="2">
    <source>
        <dbReference type="Proteomes" id="UP000814140"/>
    </source>
</evidence>
<keyword evidence="2" id="KW-1185">Reference proteome</keyword>
<protein>
    <submittedName>
        <fullName evidence="1">Uncharacterized protein</fullName>
    </submittedName>
</protein>
<name>A0ACB8TBT4_9AGAM</name>
<comment type="caution">
    <text evidence="1">The sequence shown here is derived from an EMBL/GenBank/DDBJ whole genome shotgun (WGS) entry which is preliminary data.</text>
</comment>
<gene>
    <name evidence="1" type="ORF">BV25DRAFT_1531711</name>
</gene>
<sequence length="112" mass="12430">MPSTSAAARRPALETRRRRSPRPRPPPSQPPRHPRPGGPPETRRPQSPQARRSPTRRSPATRRSTLGAMPTYSSPSPRACSPNLTSSIRWNDMSPYNSRFTSTSPYLNAGNT</sequence>
<evidence type="ECO:0000313" key="1">
    <source>
        <dbReference type="EMBL" id="KAI0066369.1"/>
    </source>
</evidence>
<reference evidence="1" key="2">
    <citation type="journal article" date="2022" name="New Phytol.">
        <title>Evolutionary transition to the ectomycorrhizal habit in the genomes of a hyperdiverse lineage of mushroom-forming fungi.</title>
        <authorList>
            <person name="Looney B."/>
            <person name="Miyauchi S."/>
            <person name="Morin E."/>
            <person name="Drula E."/>
            <person name="Courty P.E."/>
            <person name="Kohler A."/>
            <person name="Kuo A."/>
            <person name="LaButti K."/>
            <person name="Pangilinan J."/>
            <person name="Lipzen A."/>
            <person name="Riley R."/>
            <person name="Andreopoulos W."/>
            <person name="He G."/>
            <person name="Johnson J."/>
            <person name="Nolan M."/>
            <person name="Tritt A."/>
            <person name="Barry K.W."/>
            <person name="Grigoriev I.V."/>
            <person name="Nagy L.G."/>
            <person name="Hibbett D."/>
            <person name="Henrissat B."/>
            <person name="Matheny P.B."/>
            <person name="Labbe J."/>
            <person name="Martin F.M."/>
        </authorList>
    </citation>
    <scope>NUCLEOTIDE SEQUENCE</scope>
    <source>
        <strain evidence="1">HHB10654</strain>
    </source>
</reference>
<organism evidence="1 2">
    <name type="scientific">Artomyces pyxidatus</name>
    <dbReference type="NCBI Taxonomy" id="48021"/>
    <lineage>
        <taxon>Eukaryota</taxon>
        <taxon>Fungi</taxon>
        <taxon>Dikarya</taxon>
        <taxon>Basidiomycota</taxon>
        <taxon>Agaricomycotina</taxon>
        <taxon>Agaricomycetes</taxon>
        <taxon>Russulales</taxon>
        <taxon>Auriscalpiaceae</taxon>
        <taxon>Artomyces</taxon>
    </lineage>
</organism>
<proteinExistence type="predicted"/>
<reference evidence="1" key="1">
    <citation type="submission" date="2021-03" db="EMBL/GenBank/DDBJ databases">
        <authorList>
            <consortium name="DOE Joint Genome Institute"/>
            <person name="Ahrendt S."/>
            <person name="Looney B.P."/>
            <person name="Miyauchi S."/>
            <person name="Morin E."/>
            <person name="Drula E."/>
            <person name="Courty P.E."/>
            <person name="Chicoki N."/>
            <person name="Fauchery L."/>
            <person name="Kohler A."/>
            <person name="Kuo A."/>
            <person name="Labutti K."/>
            <person name="Pangilinan J."/>
            <person name="Lipzen A."/>
            <person name="Riley R."/>
            <person name="Andreopoulos W."/>
            <person name="He G."/>
            <person name="Johnson J."/>
            <person name="Barry K.W."/>
            <person name="Grigoriev I.V."/>
            <person name="Nagy L."/>
            <person name="Hibbett D."/>
            <person name="Henrissat B."/>
            <person name="Matheny P.B."/>
            <person name="Labbe J."/>
            <person name="Martin F."/>
        </authorList>
    </citation>
    <scope>NUCLEOTIDE SEQUENCE</scope>
    <source>
        <strain evidence="1">HHB10654</strain>
    </source>
</reference>